<sequence length="190" mass="21141">MSNIPIHLNISSDVPSLSNMRPQNSNKWQASRTFSEPPSSGIADLYDVVNAIGSMTINDVDDCEANLIMDLARARRDIVNAEKNLLIASYKSVISKRKLDKADVGLGHMRVTFKKHGLSHQPAHSSLGEEKTMASVVYRLLFCNVLRRLVLLLLALEVAILLTNTVRLYILLLLKKFDAPEKCAVTVEKI</sequence>
<reference evidence="2" key="1">
    <citation type="journal article" date="2020" name="New Phytol.">
        <title>Comparative genomics reveals dynamic genome evolution in host specialist ectomycorrhizal fungi.</title>
        <authorList>
            <person name="Lofgren L.A."/>
            <person name="Nguyen N.H."/>
            <person name="Vilgalys R."/>
            <person name="Ruytinx J."/>
            <person name="Liao H.L."/>
            <person name="Branco S."/>
            <person name="Kuo A."/>
            <person name="LaButti K."/>
            <person name="Lipzen A."/>
            <person name="Andreopoulos W."/>
            <person name="Pangilinan J."/>
            <person name="Riley R."/>
            <person name="Hundley H."/>
            <person name="Na H."/>
            <person name="Barry K."/>
            <person name="Grigoriev I.V."/>
            <person name="Stajich J.E."/>
            <person name="Kennedy P.G."/>
        </authorList>
    </citation>
    <scope>NUCLEOTIDE SEQUENCE</scope>
    <source>
        <strain evidence="2">FC203</strain>
    </source>
</reference>
<evidence type="ECO:0000313" key="3">
    <source>
        <dbReference type="Proteomes" id="UP001195769"/>
    </source>
</evidence>
<protein>
    <submittedName>
        <fullName evidence="2">Uncharacterized protein</fullName>
    </submittedName>
</protein>
<keyword evidence="1" id="KW-0812">Transmembrane</keyword>
<dbReference type="RefSeq" id="XP_041221574.1">
    <property type="nucleotide sequence ID" value="XM_041377373.1"/>
</dbReference>
<proteinExistence type="predicted"/>
<name>A0AAD4E0G5_9AGAM</name>
<keyword evidence="1" id="KW-1133">Transmembrane helix</keyword>
<dbReference type="AlphaFoldDB" id="A0AAD4E0G5"/>
<keyword evidence="3" id="KW-1185">Reference proteome</keyword>
<dbReference type="GeneID" id="64671671"/>
<dbReference type="Proteomes" id="UP001195769">
    <property type="component" value="Unassembled WGS sequence"/>
</dbReference>
<accession>A0AAD4E0G5</accession>
<comment type="caution">
    <text evidence="2">The sequence shown here is derived from an EMBL/GenBank/DDBJ whole genome shotgun (WGS) entry which is preliminary data.</text>
</comment>
<keyword evidence="1" id="KW-0472">Membrane</keyword>
<dbReference type="EMBL" id="JABBWK010000060">
    <property type="protein sequence ID" value="KAG1895998.1"/>
    <property type="molecule type" value="Genomic_DNA"/>
</dbReference>
<evidence type="ECO:0000256" key="1">
    <source>
        <dbReference type="SAM" id="Phobius"/>
    </source>
</evidence>
<organism evidence="2 3">
    <name type="scientific">Suillus fuscotomentosus</name>
    <dbReference type="NCBI Taxonomy" id="1912939"/>
    <lineage>
        <taxon>Eukaryota</taxon>
        <taxon>Fungi</taxon>
        <taxon>Dikarya</taxon>
        <taxon>Basidiomycota</taxon>
        <taxon>Agaricomycotina</taxon>
        <taxon>Agaricomycetes</taxon>
        <taxon>Agaricomycetidae</taxon>
        <taxon>Boletales</taxon>
        <taxon>Suillineae</taxon>
        <taxon>Suillaceae</taxon>
        <taxon>Suillus</taxon>
    </lineage>
</organism>
<feature type="transmembrane region" description="Helical" evidence="1">
    <location>
        <begin position="149"/>
        <end position="170"/>
    </location>
</feature>
<evidence type="ECO:0000313" key="2">
    <source>
        <dbReference type="EMBL" id="KAG1895998.1"/>
    </source>
</evidence>
<gene>
    <name evidence="2" type="ORF">F5891DRAFT_983844</name>
</gene>